<comment type="caution">
    <text evidence="1">The sequence shown here is derived from an EMBL/GenBank/DDBJ whole genome shotgun (WGS) entry which is preliminary data.</text>
</comment>
<organism evidence="1 2">
    <name type="scientific">Streptomyces violaceusniger</name>
    <dbReference type="NCBI Taxonomy" id="68280"/>
    <lineage>
        <taxon>Bacteria</taxon>
        <taxon>Bacillati</taxon>
        <taxon>Actinomycetota</taxon>
        <taxon>Actinomycetes</taxon>
        <taxon>Kitasatosporales</taxon>
        <taxon>Streptomycetaceae</taxon>
        <taxon>Streptomyces</taxon>
        <taxon>Streptomyces violaceusniger group</taxon>
    </lineage>
</organism>
<evidence type="ECO:0000313" key="1">
    <source>
        <dbReference type="EMBL" id="KUL47281.1"/>
    </source>
</evidence>
<dbReference type="Proteomes" id="UP000053413">
    <property type="component" value="Unassembled WGS sequence"/>
</dbReference>
<evidence type="ECO:0000313" key="2">
    <source>
        <dbReference type="Proteomes" id="UP000053413"/>
    </source>
</evidence>
<reference evidence="2" key="1">
    <citation type="submission" date="2015-10" db="EMBL/GenBank/DDBJ databases">
        <authorList>
            <person name="Ju K.-S."/>
            <person name="Doroghazi J.R."/>
            <person name="Metcalf W.W."/>
        </authorList>
    </citation>
    <scope>NUCLEOTIDE SEQUENCE [LARGE SCALE GENOMIC DNA]</scope>
    <source>
        <strain evidence="2">NRRL F-8817</strain>
    </source>
</reference>
<protein>
    <submittedName>
        <fullName evidence="1">Uncharacterized protein</fullName>
    </submittedName>
</protein>
<name>A0A0X3VR92_STRVO</name>
<dbReference type="RefSeq" id="WP_059147490.1">
    <property type="nucleotide sequence ID" value="NZ_LLZJ01000388.1"/>
</dbReference>
<gene>
    <name evidence="1" type="ORF">ADL28_33220</name>
</gene>
<dbReference type="EMBL" id="LLZJ01000388">
    <property type="protein sequence ID" value="KUL47281.1"/>
    <property type="molecule type" value="Genomic_DNA"/>
</dbReference>
<dbReference type="AlphaFoldDB" id="A0A0X3VR92"/>
<dbReference type="OrthoDB" id="4557579at2"/>
<sequence length="73" mass="7715">MGWRVCYRLGAPPPGGTNGADGAEHLEHRPVLAWLVYDDGTVTPCDVDDDGLVYCGTDAPELEHVEPPDPAAG</sequence>
<accession>A0A0X3VR92</accession>
<proteinExistence type="predicted"/>